<sequence length="89" mass="9854">MHAGNIDTYTHLLLEGGDYKSKTLTTHCLPSSHHQQPFTSLPNDHLQPFAPKRPPPVSPSSHHQQRRQPAASRPNNQSPAAPTTNSHNH</sequence>
<feature type="compositionally biased region" description="Polar residues" evidence="1">
    <location>
        <begin position="22"/>
        <end position="42"/>
    </location>
</feature>
<name>A0A1J6KK21_NICAT</name>
<accession>A0A1J6KK21</accession>
<organism evidence="2 3">
    <name type="scientific">Nicotiana attenuata</name>
    <name type="common">Coyote tobacco</name>
    <dbReference type="NCBI Taxonomy" id="49451"/>
    <lineage>
        <taxon>Eukaryota</taxon>
        <taxon>Viridiplantae</taxon>
        <taxon>Streptophyta</taxon>
        <taxon>Embryophyta</taxon>
        <taxon>Tracheophyta</taxon>
        <taxon>Spermatophyta</taxon>
        <taxon>Magnoliopsida</taxon>
        <taxon>eudicotyledons</taxon>
        <taxon>Gunneridae</taxon>
        <taxon>Pentapetalae</taxon>
        <taxon>asterids</taxon>
        <taxon>lamiids</taxon>
        <taxon>Solanales</taxon>
        <taxon>Solanaceae</taxon>
        <taxon>Nicotianoideae</taxon>
        <taxon>Nicotianeae</taxon>
        <taxon>Nicotiana</taxon>
    </lineage>
</organism>
<gene>
    <name evidence="2" type="ORF">A4A49_41966</name>
</gene>
<dbReference type="Proteomes" id="UP000187609">
    <property type="component" value="Unassembled WGS sequence"/>
</dbReference>
<dbReference type="EMBL" id="MJEQ01006659">
    <property type="protein sequence ID" value="OIT19601.1"/>
    <property type="molecule type" value="Genomic_DNA"/>
</dbReference>
<feature type="region of interest" description="Disordered" evidence="1">
    <location>
        <begin position="22"/>
        <end position="89"/>
    </location>
</feature>
<evidence type="ECO:0000313" key="3">
    <source>
        <dbReference type="Proteomes" id="UP000187609"/>
    </source>
</evidence>
<protein>
    <submittedName>
        <fullName evidence="2">Uncharacterized protein</fullName>
    </submittedName>
</protein>
<feature type="compositionally biased region" description="Polar residues" evidence="1">
    <location>
        <begin position="73"/>
        <end position="89"/>
    </location>
</feature>
<dbReference type="AlphaFoldDB" id="A0A1J6KK21"/>
<keyword evidence="3" id="KW-1185">Reference proteome</keyword>
<dbReference type="Gramene" id="OIT19601">
    <property type="protein sequence ID" value="OIT19601"/>
    <property type="gene ID" value="A4A49_41966"/>
</dbReference>
<comment type="caution">
    <text evidence="2">The sequence shown here is derived from an EMBL/GenBank/DDBJ whole genome shotgun (WGS) entry which is preliminary data.</text>
</comment>
<evidence type="ECO:0000256" key="1">
    <source>
        <dbReference type="SAM" id="MobiDB-lite"/>
    </source>
</evidence>
<evidence type="ECO:0000313" key="2">
    <source>
        <dbReference type="EMBL" id="OIT19601.1"/>
    </source>
</evidence>
<reference evidence="2" key="1">
    <citation type="submission" date="2016-11" db="EMBL/GenBank/DDBJ databases">
        <title>The genome of Nicotiana attenuata.</title>
        <authorList>
            <person name="Xu S."/>
            <person name="Brockmoeller T."/>
            <person name="Gaquerel E."/>
            <person name="Navarro A."/>
            <person name="Kuhl H."/>
            <person name="Gase K."/>
            <person name="Ling Z."/>
            <person name="Zhou W."/>
            <person name="Kreitzer C."/>
            <person name="Stanke M."/>
            <person name="Tang H."/>
            <person name="Lyons E."/>
            <person name="Pandey P."/>
            <person name="Pandey S.P."/>
            <person name="Timmermann B."/>
            <person name="Baldwin I.T."/>
        </authorList>
    </citation>
    <scope>NUCLEOTIDE SEQUENCE [LARGE SCALE GENOMIC DNA]</scope>
    <source>
        <strain evidence="2">UT</strain>
    </source>
</reference>
<proteinExistence type="predicted"/>